<reference evidence="1 2" key="1">
    <citation type="journal article" date="2021" name="Front. Genet.">
        <title>Chromosome-Level Genome Assembly Reveals Significant Gene Expansion in the Toll and IMD Signaling Pathways of Dendrolimus kikuchii.</title>
        <authorList>
            <person name="Zhou J."/>
            <person name="Wu P."/>
            <person name="Xiong Z."/>
            <person name="Liu N."/>
            <person name="Zhao N."/>
            <person name="Ji M."/>
            <person name="Qiu Y."/>
            <person name="Yang B."/>
        </authorList>
    </citation>
    <scope>NUCLEOTIDE SEQUENCE [LARGE SCALE GENOMIC DNA]</scope>
    <source>
        <strain evidence="1">Ann1</strain>
    </source>
</reference>
<dbReference type="EMBL" id="CM034409">
    <property type="protein sequence ID" value="KAJ0171905.1"/>
    <property type="molecule type" value="Genomic_DNA"/>
</dbReference>
<gene>
    <name evidence="1" type="ORF">K1T71_012668</name>
</gene>
<sequence length="155" mass="18243">MAAKFQEYRDNLERILNDKSQPWTKYLEKAEQKTGVNRVYLFMGFVAFTGLYLVFGFGAELICNLIGFVYPAYASMKALESPQKDDDTKWLTYWVVFACFSLCEYFSDFIVGWFPLYWLIKSSYCYIPYDLYFSLTIHKKNIPSRLVADAVRKNN</sequence>
<proteinExistence type="predicted"/>
<comment type="caution">
    <text evidence="1">The sequence shown here is derived from an EMBL/GenBank/DDBJ whole genome shotgun (WGS) entry which is preliminary data.</text>
</comment>
<accession>A0ACC1CJY8</accession>
<name>A0ACC1CJY8_9NEOP</name>
<organism evidence="1 2">
    <name type="scientific">Dendrolimus kikuchii</name>
    <dbReference type="NCBI Taxonomy" id="765133"/>
    <lineage>
        <taxon>Eukaryota</taxon>
        <taxon>Metazoa</taxon>
        <taxon>Ecdysozoa</taxon>
        <taxon>Arthropoda</taxon>
        <taxon>Hexapoda</taxon>
        <taxon>Insecta</taxon>
        <taxon>Pterygota</taxon>
        <taxon>Neoptera</taxon>
        <taxon>Endopterygota</taxon>
        <taxon>Lepidoptera</taxon>
        <taxon>Glossata</taxon>
        <taxon>Ditrysia</taxon>
        <taxon>Bombycoidea</taxon>
        <taxon>Lasiocampidae</taxon>
        <taxon>Dendrolimus</taxon>
    </lineage>
</organism>
<keyword evidence="2" id="KW-1185">Reference proteome</keyword>
<protein>
    <submittedName>
        <fullName evidence="1">Uncharacterized protein</fullName>
    </submittedName>
</protein>
<dbReference type="Proteomes" id="UP000824533">
    <property type="component" value="Linkage Group LG23"/>
</dbReference>
<evidence type="ECO:0000313" key="1">
    <source>
        <dbReference type="EMBL" id="KAJ0171905.1"/>
    </source>
</evidence>
<evidence type="ECO:0000313" key="2">
    <source>
        <dbReference type="Proteomes" id="UP000824533"/>
    </source>
</evidence>